<dbReference type="Proteomes" id="UP000054761">
    <property type="component" value="Unassembled WGS sequence"/>
</dbReference>
<dbReference type="InterPro" id="IPR036107">
    <property type="entry name" value="CsrA_sf"/>
</dbReference>
<dbReference type="OrthoDB" id="5655476at2"/>
<dbReference type="Gene3D" id="2.60.40.4380">
    <property type="entry name" value="Translational regulator CsrA"/>
    <property type="match status" value="1"/>
</dbReference>
<protein>
    <submittedName>
        <fullName evidence="1">Carbon storage regulator CsrA</fullName>
    </submittedName>
</protein>
<evidence type="ECO:0000313" key="1">
    <source>
        <dbReference type="EMBL" id="KTD29838.1"/>
    </source>
</evidence>
<evidence type="ECO:0000313" key="2">
    <source>
        <dbReference type="Proteomes" id="UP000054761"/>
    </source>
</evidence>
<dbReference type="AlphaFoldDB" id="A0A0W0WC77"/>
<dbReference type="RefSeq" id="WP_115325412.1">
    <property type="nucleotide sequence ID" value="NZ_CAAAJA010000104.1"/>
</dbReference>
<dbReference type="PATRIC" id="fig|454.4.peg.835"/>
<comment type="caution">
    <text evidence="1">The sequence shown here is derived from an EMBL/GenBank/DDBJ whole genome shotgun (WGS) entry which is preliminary data.</text>
</comment>
<dbReference type="EMBL" id="LNYH01000037">
    <property type="protein sequence ID" value="KTD29838.1"/>
    <property type="molecule type" value="Genomic_DNA"/>
</dbReference>
<accession>A0A0W0WC77</accession>
<dbReference type="SUPFAM" id="SSF117130">
    <property type="entry name" value="CsrA-like"/>
    <property type="match status" value="1"/>
</dbReference>
<name>A0A0W0WC77_9GAMM</name>
<dbReference type="GO" id="GO:0006109">
    <property type="term" value="P:regulation of carbohydrate metabolic process"/>
    <property type="evidence" value="ECO:0007669"/>
    <property type="project" value="InterPro"/>
</dbReference>
<gene>
    <name evidence="1" type="ORF">Lisr_0777</name>
</gene>
<dbReference type="GO" id="GO:0003723">
    <property type="term" value="F:RNA binding"/>
    <property type="evidence" value="ECO:0007669"/>
    <property type="project" value="InterPro"/>
</dbReference>
<dbReference type="GO" id="GO:0006402">
    <property type="term" value="P:mRNA catabolic process"/>
    <property type="evidence" value="ECO:0007669"/>
    <property type="project" value="InterPro"/>
</dbReference>
<organism evidence="1 2">
    <name type="scientific">Legionella israelensis</name>
    <dbReference type="NCBI Taxonomy" id="454"/>
    <lineage>
        <taxon>Bacteria</taxon>
        <taxon>Pseudomonadati</taxon>
        <taxon>Pseudomonadota</taxon>
        <taxon>Gammaproteobacteria</taxon>
        <taxon>Legionellales</taxon>
        <taxon>Legionellaceae</taxon>
        <taxon>Legionella</taxon>
    </lineage>
</organism>
<sequence>MEILTLEFEKKMKLYVNKHEVTLKCFKTDEHGNIKFGVDAPRIISVDREEIFEMKKK</sequence>
<dbReference type="STRING" id="454.Lisr_0777"/>
<proteinExistence type="predicted"/>
<keyword evidence="2" id="KW-1185">Reference proteome</keyword>
<reference evidence="1 2" key="1">
    <citation type="submission" date="2015-11" db="EMBL/GenBank/DDBJ databases">
        <title>Genomic analysis of 38 Legionella species identifies large and diverse effector repertoires.</title>
        <authorList>
            <person name="Burstein D."/>
            <person name="Amaro F."/>
            <person name="Zusman T."/>
            <person name="Lifshitz Z."/>
            <person name="Cohen O."/>
            <person name="Gilbert J.A."/>
            <person name="Pupko T."/>
            <person name="Shuman H.A."/>
            <person name="Segal G."/>
        </authorList>
    </citation>
    <scope>NUCLEOTIDE SEQUENCE [LARGE SCALE GENOMIC DNA]</scope>
    <source>
        <strain evidence="1 2">Bercovier 4</strain>
    </source>
</reference>